<feature type="compositionally biased region" description="Low complexity" evidence="1">
    <location>
        <begin position="779"/>
        <end position="789"/>
    </location>
</feature>
<evidence type="ECO:0000256" key="2">
    <source>
        <dbReference type="SAM" id="Phobius"/>
    </source>
</evidence>
<keyword evidence="2" id="KW-0472">Membrane</keyword>
<proteinExistence type="predicted"/>
<evidence type="ECO:0000313" key="3">
    <source>
        <dbReference type="EMBL" id="AXC51037.1"/>
    </source>
</evidence>
<keyword evidence="4" id="KW-1185">Reference proteome</keyword>
<keyword evidence="2" id="KW-0812">Transmembrane</keyword>
<reference evidence="4" key="1">
    <citation type="submission" date="2018-07" db="EMBL/GenBank/DDBJ databases">
        <title>Genome sequencing of Paracoccus sp. SC2-6.</title>
        <authorList>
            <person name="Heo J."/>
            <person name="Kim S.-J."/>
            <person name="Kwon S.-W."/>
        </authorList>
    </citation>
    <scope>NUCLEOTIDE SEQUENCE [LARGE SCALE GENOMIC DNA]</scope>
    <source>
        <strain evidence="4">SC2-6</strain>
    </source>
</reference>
<keyword evidence="2" id="KW-1133">Transmembrane helix</keyword>
<feature type="region of interest" description="Disordered" evidence="1">
    <location>
        <begin position="610"/>
        <end position="842"/>
    </location>
</feature>
<feature type="compositionally biased region" description="Gly residues" evidence="1">
    <location>
        <begin position="651"/>
        <end position="664"/>
    </location>
</feature>
<accession>A0A344PNT2</accession>
<evidence type="ECO:0000313" key="4">
    <source>
        <dbReference type="Proteomes" id="UP000252023"/>
    </source>
</evidence>
<evidence type="ECO:0000256" key="1">
    <source>
        <dbReference type="SAM" id="MobiDB-lite"/>
    </source>
</evidence>
<dbReference type="InterPro" id="IPR012683">
    <property type="entry name" value="CHP02302_TM"/>
</dbReference>
<dbReference type="AlphaFoldDB" id="A0A344PNT2"/>
<feature type="compositionally biased region" description="Low complexity" evidence="1">
    <location>
        <begin position="639"/>
        <end position="650"/>
    </location>
</feature>
<feature type="transmembrane region" description="Helical" evidence="2">
    <location>
        <begin position="129"/>
        <end position="147"/>
    </location>
</feature>
<dbReference type="KEGG" id="pars:DRW48_02985"/>
<name>A0A344PNT2_9RHOB</name>
<dbReference type="OrthoDB" id="8477685at2"/>
<gene>
    <name evidence="3" type="ORF">DRW48_02985</name>
</gene>
<sequence length="873" mass="92341">MWWEGIARGLWLAFVWAALGIAAFALGAGNLLAPDPLGWVVAGWLALLALAIAWGLWRLRRPSPGAVQARVDAALPGRPLSALGDEIAVGAGDGDSAALWQAHRVQMWQAAQRARPARPRPGLARRDPIGLRLAALTALAMAVLFGSTTQLGHGLGAIAATLGGPLGRTPAVGPGWEGWAAPPEYTRRPVIYLSALPEDEVLRLPKGSRVSFRLYGGDAGLTQDIGPAAADTPPEAPVFTAEHTGAITVAGRRFAVEVLPDDPPVIAAGAAPQRRADGRLVQAFTAGDDNGVVSAEASVVLDLAAVDRRYGLAVDPDPRDPLVLALPLPARGSRTDIKGSLIADLSRHPLANLPVTVSLRARDGIDQQAEAPPMHTILPGRRFFDPLAAALIEVRRDLLWSRTNAGRSAQILRAISWQPQGLLEQPAVDALRGVIGKLEYVSITPQVRDDIAEVLWNTAVQIEDGGLADALEAMQRAQERLSEAIRNGATPDEIKRLMSDLKTATDAYTQMLAEQGEADPNEKFVKNQPGQKITGDQIQAMMDEIERLMNEGRTAEAQELLEQFNRMMENLKVTQGQGGEGGQGSPQRRLADTLREQQRLADDAMRQLQDDFMGTPGDSGQAGQPGGMAGEQPGMGQSGEAQTGEAQTGEGQTGEGQSGQGQSGQGEVQGQPGGGQPGEGQSDQPGGDGPGGLADRQRALRDQLGTQRGMLPGPGSDEGEAARRELDRAGKAMGEAEDALRGGDPGGAMDRQAEAIEAMREGLRALGRLQGEGEGQGQTEGAPEQGPEGSRPGGRSDPGQAPMPYLPRPPTDPLGRDTTGSGSTVTTGDGLPETGRDPARRAHELLDEIRRRSGELTRPEDERSYLRRLLDQF</sequence>
<dbReference type="Pfam" id="PF13779">
    <property type="entry name" value="DUF4175"/>
    <property type="match status" value="1"/>
</dbReference>
<dbReference type="Proteomes" id="UP000252023">
    <property type="component" value="Chromosome"/>
</dbReference>
<organism evidence="3 4">
    <name type="scientific">Paracoccus suum</name>
    <dbReference type="NCBI Taxonomy" id="2259340"/>
    <lineage>
        <taxon>Bacteria</taxon>
        <taxon>Pseudomonadati</taxon>
        <taxon>Pseudomonadota</taxon>
        <taxon>Alphaproteobacteria</taxon>
        <taxon>Rhodobacterales</taxon>
        <taxon>Paracoccaceae</taxon>
        <taxon>Paracoccus</taxon>
    </lineage>
</organism>
<dbReference type="EMBL" id="CP030918">
    <property type="protein sequence ID" value="AXC51037.1"/>
    <property type="molecule type" value="Genomic_DNA"/>
</dbReference>
<feature type="compositionally biased region" description="Basic and acidic residues" evidence="1">
    <location>
        <begin position="751"/>
        <end position="763"/>
    </location>
</feature>
<feature type="transmembrane region" description="Helical" evidence="2">
    <location>
        <begin position="37"/>
        <end position="57"/>
    </location>
</feature>
<feature type="compositionally biased region" description="Low complexity" evidence="1">
    <location>
        <begin position="816"/>
        <end position="830"/>
    </location>
</feature>
<feature type="compositionally biased region" description="Basic and acidic residues" evidence="1">
    <location>
        <begin position="720"/>
        <end position="730"/>
    </location>
</feature>
<protein>
    <submittedName>
        <fullName evidence="3">DUF4175 family protein</fullName>
    </submittedName>
</protein>